<evidence type="ECO:0000256" key="2">
    <source>
        <dbReference type="ARBA" id="ARBA00022692"/>
    </source>
</evidence>
<evidence type="ECO:0000256" key="5">
    <source>
        <dbReference type="SAM" id="Phobius"/>
    </source>
</evidence>
<reference evidence="7 8" key="1">
    <citation type="journal article" date="2019" name="Int. J. Syst. Evol. Microbiol.">
        <title>The Global Catalogue of Microorganisms (GCM) 10K type strain sequencing project: providing services to taxonomists for standard genome sequencing and annotation.</title>
        <authorList>
            <consortium name="The Broad Institute Genomics Platform"/>
            <consortium name="The Broad Institute Genome Sequencing Center for Infectious Disease"/>
            <person name="Wu L."/>
            <person name="Ma J."/>
        </authorList>
    </citation>
    <scope>NUCLEOTIDE SEQUENCE [LARGE SCALE GENOMIC DNA]</scope>
    <source>
        <strain evidence="7 8">JCM 15974</strain>
    </source>
</reference>
<dbReference type="EMBL" id="BAAAGE010000001">
    <property type="protein sequence ID" value="GAA0714306.1"/>
    <property type="molecule type" value="Genomic_DNA"/>
</dbReference>
<feature type="transmembrane region" description="Helical" evidence="5">
    <location>
        <begin position="382"/>
        <end position="401"/>
    </location>
</feature>
<keyword evidence="3 5" id="KW-1133">Transmembrane helix</keyword>
<organism evidence="7 8">
    <name type="scientific">Aquimarina litoralis</name>
    <dbReference type="NCBI Taxonomy" id="584605"/>
    <lineage>
        <taxon>Bacteria</taxon>
        <taxon>Pseudomonadati</taxon>
        <taxon>Bacteroidota</taxon>
        <taxon>Flavobacteriia</taxon>
        <taxon>Flavobacteriales</taxon>
        <taxon>Flavobacteriaceae</taxon>
        <taxon>Aquimarina</taxon>
    </lineage>
</organism>
<dbReference type="Proteomes" id="UP001501758">
    <property type="component" value="Unassembled WGS sequence"/>
</dbReference>
<feature type="transmembrane region" description="Helical" evidence="5">
    <location>
        <begin position="68"/>
        <end position="86"/>
    </location>
</feature>
<evidence type="ECO:0000256" key="3">
    <source>
        <dbReference type="ARBA" id="ARBA00022989"/>
    </source>
</evidence>
<feature type="transmembrane region" description="Helical" evidence="5">
    <location>
        <begin position="177"/>
        <end position="195"/>
    </location>
</feature>
<comment type="caution">
    <text evidence="7">The sequence shown here is derived from an EMBL/GenBank/DDBJ whole genome shotgun (WGS) entry which is preliminary data.</text>
</comment>
<feature type="transmembrane region" description="Helical" evidence="5">
    <location>
        <begin position="20"/>
        <end position="47"/>
    </location>
</feature>
<dbReference type="Pfam" id="PF04932">
    <property type="entry name" value="Wzy_C"/>
    <property type="match status" value="1"/>
</dbReference>
<keyword evidence="4 5" id="KW-0472">Membrane</keyword>
<feature type="transmembrane region" description="Helical" evidence="5">
    <location>
        <begin position="126"/>
        <end position="147"/>
    </location>
</feature>
<comment type="subcellular location">
    <subcellularLocation>
        <location evidence="1">Membrane</location>
        <topology evidence="1">Multi-pass membrane protein</topology>
    </subcellularLocation>
</comment>
<dbReference type="InterPro" id="IPR051533">
    <property type="entry name" value="WaaL-like"/>
</dbReference>
<dbReference type="PANTHER" id="PTHR37422">
    <property type="entry name" value="TEICHURONIC ACID BIOSYNTHESIS PROTEIN TUAE"/>
    <property type="match status" value="1"/>
</dbReference>
<evidence type="ECO:0000259" key="6">
    <source>
        <dbReference type="Pfam" id="PF04932"/>
    </source>
</evidence>
<dbReference type="RefSeq" id="WP_343910609.1">
    <property type="nucleotide sequence ID" value="NZ_BAAAGE010000001.1"/>
</dbReference>
<gene>
    <name evidence="7" type="ORF">GCM10009430_07290</name>
</gene>
<feature type="transmembrane region" description="Helical" evidence="5">
    <location>
        <begin position="248"/>
        <end position="266"/>
    </location>
</feature>
<sequence>MKRNIFNKEKAVFLSEKVPFFLFCFICLLPILEVTLVSKGLLFFFATGILLKYKTGFKNLTNIPKKHLIINVAFYVLLIITILYSFDTKQGSKAIVRQLSLFLFPFIIFYFLDLSKKQIIQLAKVFVFANVISSLYLIIYVINYYGIDNIDGVLSFYSGLDFRSAIETDSYKEWHPAYIGAFIMASILILIHGIYSTTSKKVKLSNVGLIVFFISMLLLLNSRTAFYSLIIITPIQLLLETKSLKNKIVMFLVYLVCIGVLGYFVVNEYSLYYRLLLQIEKAYDWLITGEILEVAVDPRYYIYQCNYELFLEKPWLGYGIGDIQYNLNNCYLDNEYFKLYNNEFNSHSNYFFLLLSGGILILGSFLFLIIHNIRHSIRNKDYLFFSFLILFLLVGISESFLVRLNGILFFSIFNSVLYYRNQILKKQDCLR</sequence>
<proteinExistence type="predicted"/>
<name>A0ABN1II54_9FLAO</name>
<feature type="transmembrane region" description="Helical" evidence="5">
    <location>
        <begin position="350"/>
        <end position="370"/>
    </location>
</feature>
<protein>
    <recommendedName>
        <fullName evidence="6">O-antigen ligase-related domain-containing protein</fullName>
    </recommendedName>
</protein>
<dbReference type="InterPro" id="IPR007016">
    <property type="entry name" value="O-antigen_ligase-rel_domated"/>
</dbReference>
<evidence type="ECO:0000313" key="7">
    <source>
        <dbReference type="EMBL" id="GAA0714306.1"/>
    </source>
</evidence>
<keyword evidence="8" id="KW-1185">Reference proteome</keyword>
<accession>A0ABN1II54</accession>
<keyword evidence="2 5" id="KW-0812">Transmembrane</keyword>
<feature type="transmembrane region" description="Helical" evidence="5">
    <location>
        <begin position="98"/>
        <end position="114"/>
    </location>
</feature>
<feature type="domain" description="O-antigen ligase-related" evidence="6">
    <location>
        <begin position="209"/>
        <end position="362"/>
    </location>
</feature>
<dbReference type="PANTHER" id="PTHR37422:SF13">
    <property type="entry name" value="LIPOPOLYSACCHARIDE BIOSYNTHESIS PROTEIN PA4999-RELATED"/>
    <property type="match status" value="1"/>
</dbReference>
<evidence type="ECO:0000256" key="4">
    <source>
        <dbReference type="ARBA" id="ARBA00023136"/>
    </source>
</evidence>
<evidence type="ECO:0000256" key="1">
    <source>
        <dbReference type="ARBA" id="ARBA00004141"/>
    </source>
</evidence>
<evidence type="ECO:0000313" key="8">
    <source>
        <dbReference type="Proteomes" id="UP001501758"/>
    </source>
</evidence>